<reference evidence="2" key="2">
    <citation type="submission" date="2020-09" db="EMBL/GenBank/DDBJ databases">
        <authorList>
            <person name="Sun Q."/>
            <person name="Zhou Y."/>
        </authorList>
    </citation>
    <scope>NUCLEOTIDE SEQUENCE</scope>
    <source>
        <strain evidence="2">CGMCC 1.12924</strain>
    </source>
</reference>
<evidence type="ECO:0000259" key="1">
    <source>
        <dbReference type="PROSITE" id="PS50943"/>
    </source>
</evidence>
<proteinExistence type="predicted"/>
<evidence type="ECO:0000313" key="3">
    <source>
        <dbReference type="Proteomes" id="UP000652231"/>
    </source>
</evidence>
<reference evidence="2" key="1">
    <citation type="journal article" date="2014" name="Int. J. Syst. Evol. Microbiol.">
        <title>Complete genome sequence of Corynebacterium casei LMG S-19264T (=DSM 44701T), isolated from a smear-ripened cheese.</title>
        <authorList>
            <consortium name="US DOE Joint Genome Institute (JGI-PGF)"/>
            <person name="Walter F."/>
            <person name="Albersmeier A."/>
            <person name="Kalinowski J."/>
            <person name="Ruckert C."/>
        </authorList>
    </citation>
    <scope>NUCLEOTIDE SEQUENCE</scope>
    <source>
        <strain evidence="2">CGMCC 1.12924</strain>
    </source>
</reference>
<name>A0A8J2Y695_9FLAO</name>
<dbReference type="RefSeq" id="WP_188438467.1">
    <property type="nucleotide sequence ID" value="NZ_BMGK01000001.1"/>
</dbReference>
<protein>
    <recommendedName>
        <fullName evidence="1">HTH cro/C1-type domain-containing protein</fullName>
    </recommendedName>
</protein>
<dbReference type="EMBL" id="BMGK01000001">
    <property type="protein sequence ID" value="GGD80820.1"/>
    <property type="molecule type" value="Genomic_DNA"/>
</dbReference>
<gene>
    <name evidence="2" type="ORF">GCM10011312_01380</name>
</gene>
<dbReference type="PROSITE" id="PS50943">
    <property type="entry name" value="HTH_CROC1"/>
    <property type="match status" value="1"/>
</dbReference>
<accession>A0A8J2Y695</accession>
<dbReference type="Proteomes" id="UP000652231">
    <property type="component" value="Unassembled WGS sequence"/>
</dbReference>
<feature type="domain" description="HTH cro/C1-type" evidence="1">
    <location>
        <begin position="107"/>
        <end position="128"/>
    </location>
</feature>
<dbReference type="AlphaFoldDB" id="A0A8J2Y695"/>
<comment type="caution">
    <text evidence="2">The sequence shown here is derived from an EMBL/GenBank/DDBJ whole genome shotgun (WGS) entry which is preliminary data.</text>
</comment>
<sequence length="134" mass="15502">MKKEEVPQDKSSLSKNKITEVCYAVDENGNYTQVASKGWEPKTIVQNETLHVIEERIAEANENVKNGIASPIPYFMELHKMDLTILSDYTGYWKWRIKRHFKPKVFNKLSQKALKKYANAFDISVDELKNFSGS</sequence>
<dbReference type="InterPro" id="IPR001387">
    <property type="entry name" value="Cro/C1-type_HTH"/>
</dbReference>
<evidence type="ECO:0000313" key="2">
    <source>
        <dbReference type="EMBL" id="GGD80820.1"/>
    </source>
</evidence>
<keyword evidence="3" id="KW-1185">Reference proteome</keyword>
<organism evidence="2 3">
    <name type="scientific">Planktosalinus lacus</name>
    <dbReference type="NCBI Taxonomy" id="1526573"/>
    <lineage>
        <taxon>Bacteria</taxon>
        <taxon>Pseudomonadati</taxon>
        <taxon>Bacteroidota</taxon>
        <taxon>Flavobacteriia</taxon>
        <taxon>Flavobacteriales</taxon>
        <taxon>Flavobacteriaceae</taxon>
        <taxon>Planktosalinus</taxon>
    </lineage>
</organism>